<sequence length="108" mass="11770">MTDAAARGLFAPTKDDGRMNKQDLIRAVAEQTGFDRSDAARLVEAILGKISQTLASGSEVRLARFGRFYVGERKASLGRNPRTGAPLNISTIRRPKFRPAQGLKGLIK</sequence>
<proteinExistence type="inferred from homology"/>
<dbReference type="CDD" id="cd13831">
    <property type="entry name" value="HU"/>
    <property type="match status" value="1"/>
</dbReference>
<evidence type="ECO:0000256" key="2">
    <source>
        <dbReference type="ARBA" id="ARBA00023067"/>
    </source>
</evidence>
<evidence type="ECO:0000313" key="6">
    <source>
        <dbReference type="Proteomes" id="UP001169764"/>
    </source>
</evidence>
<organism evidence="5 6">
    <name type="scientific">Sphingomonas natans</name>
    <dbReference type="NCBI Taxonomy" id="3063330"/>
    <lineage>
        <taxon>Bacteria</taxon>
        <taxon>Pseudomonadati</taxon>
        <taxon>Pseudomonadota</taxon>
        <taxon>Alphaproteobacteria</taxon>
        <taxon>Sphingomonadales</taxon>
        <taxon>Sphingomonadaceae</taxon>
        <taxon>Sphingomonas</taxon>
    </lineage>
</organism>
<dbReference type="Pfam" id="PF00216">
    <property type="entry name" value="Bac_DNA_binding"/>
    <property type="match status" value="1"/>
</dbReference>
<reference evidence="5" key="1">
    <citation type="submission" date="2023-07" db="EMBL/GenBank/DDBJ databases">
        <authorList>
            <person name="Kim M."/>
        </authorList>
    </citation>
    <scope>NUCLEOTIDE SEQUENCE</scope>
    <source>
        <strain evidence="5">BIUV-7</strain>
    </source>
</reference>
<keyword evidence="3 5" id="KW-0238">DNA-binding</keyword>
<dbReference type="EMBL" id="JAUOTP010000003">
    <property type="protein sequence ID" value="MDO6414168.1"/>
    <property type="molecule type" value="Genomic_DNA"/>
</dbReference>
<dbReference type="InterPro" id="IPR000119">
    <property type="entry name" value="Hist_DNA-bd"/>
</dbReference>
<comment type="caution">
    <text evidence="5">The sequence shown here is derived from an EMBL/GenBank/DDBJ whole genome shotgun (WGS) entry which is preliminary data.</text>
</comment>
<dbReference type="Gene3D" id="4.10.520.10">
    <property type="entry name" value="IHF-like DNA-binding proteins"/>
    <property type="match status" value="1"/>
</dbReference>
<accession>A0ABT8Y773</accession>
<dbReference type="PANTHER" id="PTHR33175">
    <property type="entry name" value="DNA-BINDING PROTEIN HU"/>
    <property type="match status" value="1"/>
</dbReference>
<dbReference type="PRINTS" id="PR01727">
    <property type="entry name" value="DNABINDINGHU"/>
</dbReference>
<dbReference type="Proteomes" id="UP001169764">
    <property type="component" value="Unassembled WGS sequence"/>
</dbReference>
<dbReference type="InterPro" id="IPR010992">
    <property type="entry name" value="IHF-like_DNA-bd_dom_sf"/>
</dbReference>
<dbReference type="SUPFAM" id="SSF47729">
    <property type="entry name" value="IHF-like DNA-binding proteins"/>
    <property type="match status" value="1"/>
</dbReference>
<dbReference type="GO" id="GO:0003677">
    <property type="term" value="F:DNA binding"/>
    <property type="evidence" value="ECO:0007669"/>
    <property type="project" value="UniProtKB-KW"/>
</dbReference>
<gene>
    <name evidence="5" type="ORF">Q4F19_07225</name>
</gene>
<evidence type="ECO:0000313" key="5">
    <source>
        <dbReference type="EMBL" id="MDO6414168.1"/>
    </source>
</evidence>
<dbReference type="PANTHER" id="PTHR33175:SF3">
    <property type="entry name" value="DNA-BINDING PROTEIN HU-BETA"/>
    <property type="match status" value="1"/>
</dbReference>
<comment type="similarity">
    <text evidence="1 4">Belongs to the bacterial histone-like protein family.</text>
</comment>
<evidence type="ECO:0000256" key="4">
    <source>
        <dbReference type="RuleBase" id="RU003939"/>
    </source>
</evidence>
<dbReference type="RefSeq" id="WP_303541168.1">
    <property type="nucleotide sequence ID" value="NZ_JAUOTP010000003.1"/>
</dbReference>
<dbReference type="SMART" id="SM00411">
    <property type="entry name" value="BHL"/>
    <property type="match status" value="1"/>
</dbReference>
<evidence type="ECO:0000256" key="3">
    <source>
        <dbReference type="ARBA" id="ARBA00023125"/>
    </source>
</evidence>
<protein>
    <submittedName>
        <fullName evidence="5">HU family DNA-binding protein</fullName>
    </submittedName>
</protein>
<name>A0ABT8Y773_9SPHN</name>
<evidence type="ECO:0000256" key="1">
    <source>
        <dbReference type="ARBA" id="ARBA00010529"/>
    </source>
</evidence>
<keyword evidence="6" id="KW-1185">Reference proteome</keyword>
<keyword evidence="2" id="KW-0226">DNA condensation</keyword>